<dbReference type="RefSeq" id="WP_183267470.1">
    <property type="nucleotide sequence ID" value="NZ_JACHFJ010000018.1"/>
</dbReference>
<dbReference type="PANTHER" id="PTHR34580:SF1">
    <property type="entry name" value="PROTEIN PAFC"/>
    <property type="match status" value="1"/>
</dbReference>
<proteinExistence type="predicted"/>
<gene>
    <name evidence="3" type="ORF">HNP71_002729</name>
</gene>
<keyword evidence="3" id="KW-0238">DNA-binding</keyword>
<name>A0A840VMV5_9PROT</name>
<reference evidence="3 4" key="1">
    <citation type="submission" date="2020-08" db="EMBL/GenBank/DDBJ databases">
        <title>Genomic Encyclopedia of Type Strains, Phase IV (KMG-IV): sequencing the most valuable type-strain genomes for metagenomic binning, comparative biology and taxonomic classification.</title>
        <authorList>
            <person name="Goeker M."/>
        </authorList>
    </citation>
    <scope>NUCLEOTIDE SEQUENCE [LARGE SCALE GENOMIC DNA]</scope>
    <source>
        <strain evidence="3 4">DSM 27026</strain>
    </source>
</reference>
<evidence type="ECO:0000313" key="4">
    <source>
        <dbReference type="Proteomes" id="UP000553706"/>
    </source>
</evidence>
<feature type="domain" description="WCX" evidence="2">
    <location>
        <begin position="220"/>
        <end position="288"/>
    </location>
</feature>
<dbReference type="PROSITE" id="PS52050">
    <property type="entry name" value="WYL"/>
    <property type="match status" value="1"/>
</dbReference>
<dbReference type="GO" id="GO:0003677">
    <property type="term" value="F:DNA binding"/>
    <property type="evidence" value="ECO:0007669"/>
    <property type="project" value="UniProtKB-KW"/>
</dbReference>
<comment type="caution">
    <text evidence="3">The sequence shown here is derived from an EMBL/GenBank/DDBJ whole genome shotgun (WGS) entry which is preliminary data.</text>
</comment>
<dbReference type="InterPro" id="IPR057727">
    <property type="entry name" value="WCX_dom"/>
</dbReference>
<dbReference type="EMBL" id="JACHFJ010000018">
    <property type="protein sequence ID" value="MBB5374455.1"/>
    <property type="molecule type" value="Genomic_DNA"/>
</dbReference>
<dbReference type="Proteomes" id="UP000553706">
    <property type="component" value="Unassembled WGS sequence"/>
</dbReference>
<evidence type="ECO:0000313" key="3">
    <source>
        <dbReference type="EMBL" id="MBB5374455.1"/>
    </source>
</evidence>
<accession>A0A840VMV5</accession>
<evidence type="ECO:0000259" key="2">
    <source>
        <dbReference type="Pfam" id="PF25583"/>
    </source>
</evidence>
<dbReference type="InterPro" id="IPR051534">
    <property type="entry name" value="CBASS_pafABC_assoc_protein"/>
</dbReference>
<sequence>MTQMRDELGVSRRTVERLREQISTLLPELSYKEDENRVRHWRLPPRTIPQVPPSHGTLGTLETLARDLAASGDDARAGDVREALTCLRTMFAPETLRKVEPDIEALLQAEGVAMHPGPRQKLDREMLGMIREAVLGFRKLSARYRQAGATEASARVLCPYGVLYGRRAYLVAHTEAGTHVRLWRLDRLDNLNVLEDGFSPQSFDLAAYASRSFGVFQEPAQEVVLRFASSAAEDAAEWQFHPTQTTTPQADGSLLVCFTCGGMLELSWHLYTWGEAVEVVAPAGLKALFQPAIAMRTA</sequence>
<dbReference type="InterPro" id="IPR026881">
    <property type="entry name" value="WYL_dom"/>
</dbReference>
<feature type="domain" description="WYL" evidence="1">
    <location>
        <begin position="126"/>
        <end position="192"/>
    </location>
</feature>
<dbReference type="Pfam" id="PF13280">
    <property type="entry name" value="WYL"/>
    <property type="match status" value="1"/>
</dbReference>
<dbReference type="Pfam" id="PF25583">
    <property type="entry name" value="WCX"/>
    <property type="match status" value="1"/>
</dbReference>
<protein>
    <submittedName>
        <fullName evidence="3">Putative DNA-binding transcriptional regulator YafY</fullName>
    </submittedName>
</protein>
<keyword evidence="4" id="KW-1185">Reference proteome</keyword>
<evidence type="ECO:0000259" key="1">
    <source>
        <dbReference type="Pfam" id="PF13280"/>
    </source>
</evidence>
<dbReference type="PANTHER" id="PTHR34580">
    <property type="match status" value="1"/>
</dbReference>
<dbReference type="AlphaFoldDB" id="A0A840VMV5"/>
<organism evidence="3 4">
    <name type="scientific">Acidocella aromatica</name>
    <dbReference type="NCBI Taxonomy" id="1303579"/>
    <lineage>
        <taxon>Bacteria</taxon>
        <taxon>Pseudomonadati</taxon>
        <taxon>Pseudomonadota</taxon>
        <taxon>Alphaproteobacteria</taxon>
        <taxon>Acetobacterales</taxon>
        <taxon>Acidocellaceae</taxon>
        <taxon>Acidocella</taxon>
    </lineage>
</organism>